<dbReference type="AlphaFoldDB" id="A0A9W8K056"/>
<feature type="binding site" evidence="15">
    <location>
        <position position="118"/>
    </location>
    <ligand>
        <name>FAD</name>
        <dbReference type="ChEBI" id="CHEBI:57692"/>
    </ligand>
</feature>
<dbReference type="Gene3D" id="3.30.560.10">
    <property type="entry name" value="Glucose Oxidase, domain 3"/>
    <property type="match status" value="2"/>
</dbReference>
<evidence type="ECO:0000256" key="9">
    <source>
        <dbReference type="ARBA" id="ARBA00024699"/>
    </source>
</evidence>
<comment type="similarity">
    <text evidence="3">Belongs to the GMC oxidoreductase family.</text>
</comment>
<dbReference type="SUPFAM" id="SSF54373">
    <property type="entry name" value="FAD-linked reductases, C-terminal domain"/>
    <property type="match status" value="1"/>
</dbReference>
<evidence type="ECO:0000313" key="18">
    <source>
        <dbReference type="EMBL" id="KAJ3508403.1"/>
    </source>
</evidence>
<comment type="cofactor">
    <cofactor evidence="1 15">
        <name>FAD</name>
        <dbReference type="ChEBI" id="CHEBI:57692"/>
    </cofactor>
</comment>
<comment type="catalytic activity">
    <reaction evidence="10">
        <text>pyranose + acceptor = pyranos-2-ulose + reduced acceptor.</text>
        <dbReference type="EC" id="1.1.99.29"/>
    </reaction>
</comment>
<evidence type="ECO:0000256" key="10">
    <source>
        <dbReference type="ARBA" id="ARBA00033986"/>
    </source>
</evidence>
<dbReference type="PIRSF" id="PIRSF000137">
    <property type="entry name" value="Alcohol_oxidase"/>
    <property type="match status" value="1"/>
</dbReference>
<comment type="subcellular location">
    <subcellularLocation>
        <location evidence="2">Secreted</location>
    </subcellularLocation>
</comment>
<comment type="subunit">
    <text evidence="4">Monomer.</text>
</comment>
<evidence type="ECO:0000256" key="7">
    <source>
        <dbReference type="ARBA" id="ARBA00022630"/>
    </source>
</evidence>
<dbReference type="OrthoDB" id="269227at2759"/>
<dbReference type="Gene3D" id="3.50.50.60">
    <property type="entry name" value="FAD/NAD(P)-binding domain"/>
    <property type="match status" value="2"/>
</dbReference>
<dbReference type="GO" id="GO:0033718">
    <property type="term" value="F:pyranose dehydrogenase (acceptor) activity"/>
    <property type="evidence" value="ECO:0007669"/>
    <property type="project" value="UniProtKB-EC"/>
</dbReference>
<dbReference type="InterPro" id="IPR000172">
    <property type="entry name" value="GMC_OxRdtase_N"/>
</dbReference>
<proteinExistence type="inferred from homology"/>
<keyword evidence="8 15" id="KW-0274">FAD</keyword>
<keyword evidence="19" id="KW-1185">Reference proteome</keyword>
<name>A0A9W8K056_9AGAR</name>
<dbReference type="Proteomes" id="UP001148786">
    <property type="component" value="Unassembled WGS sequence"/>
</dbReference>
<comment type="catalytic activity">
    <reaction evidence="11">
        <text>pyranose + acceptor = pyranos-2,3-diulose + reduced acceptor.</text>
        <dbReference type="EC" id="1.1.99.29"/>
    </reaction>
</comment>
<comment type="catalytic activity">
    <reaction evidence="14">
        <text>a pyranoside + acceptor = a pyranosid-3,4-diulose + reduced acceptor.</text>
        <dbReference type="EC" id="1.1.99.29"/>
    </reaction>
</comment>
<evidence type="ECO:0000313" key="19">
    <source>
        <dbReference type="Proteomes" id="UP001148786"/>
    </source>
</evidence>
<comment type="function">
    <text evidence="9">Catalyzes the single-oxidation or sequential double oxidation reaction of carbohydrates primarily at carbon-2 and/or carbon-3 with the concomitant reduction of the flavin. The enzyme exhibits a broad sugar substrate specificity, oxidizing different aldopyranoses to the corresponding C-1, C-2, C-3 or C-1,2, C-2,3 and C-3,4 (di)dehydro sugars with substrate-specific regioselectivity. Accepts only a narrow range of electron acceptors such as substituted benzoquinones and complexed metal ions and reacts extremely slowly with O(2) as acceptor. May play a role in the natural recycling of plant matter by oxidizing all major monosaccharides in lignocellulose and by reducing quinone compounds or reactive radical species generated during lignin depolymerization.</text>
</comment>
<evidence type="ECO:0000256" key="8">
    <source>
        <dbReference type="ARBA" id="ARBA00022827"/>
    </source>
</evidence>
<dbReference type="SUPFAM" id="SSF51905">
    <property type="entry name" value="FAD/NAD(P)-binding domain"/>
    <property type="match status" value="1"/>
</dbReference>
<sequence>MWPSNLLLSIAFLRTLRTFRGALAAPIHDKVDEIDNIHFDFIIVGGGTAGNVVANRLTENPNFSVLVIEAGPSHEDILNSEVPFFAINNWFTQYDWNYTTVPQPGLGGKSAIIPRGHVLGGSSSINFLMYTRSTREDYDRIARITGDQGWSWNSLFPYFKKNEKFVLPADRHNITGQFTPSVHGFKGPLAVSLPGFETPIDSKVVTATQQLGGGFSYVEDYNNGKPLGVGFLQVTMDENGRRASSATAYLAPRYLKRPNLHVLVNAQVSRLIQTSRGKTPSFLTVEFRHRSRKRLVQLTAKKEVILSAGAIGSPHIMLNSGIGDAEALKAIGIKPLVDLPDVGQNLADHSAIANPFVALGNDTFERIRQPNVTAQLLKEWKKSGTGPLVNTVAISLIQKNGLIVPNAFVPPGQPIFSVATAIVSPSSIGSLTINSTDPFAMPLIDLALLKEDSDRRMMRAALRHAFKFLTAPVWDDYVRGGAGDLAGATTDEQLDEYINAEAGTFFHPTGTAFMSPKGSKKGVLDPDLRVKKISGLRVVDASVFVSA</sequence>
<dbReference type="PANTHER" id="PTHR11552">
    <property type="entry name" value="GLUCOSE-METHANOL-CHOLINE GMC OXIDOREDUCTASE"/>
    <property type="match status" value="1"/>
</dbReference>
<feature type="domain" description="Glucose-methanol-choline oxidoreductase N-terminal" evidence="17">
    <location>
        <begin position="309"/>
        <end position="323"/>
    </location>
</feature>
<evidence type="ECO:0000256" key="14">
    <source>
        <dbReference type="ARBA" id="ARBA00034059"/>
    </source>
</evidence>
<evidence type="ECO:0000256" key="4">
    <source>
        <dbReference type="ARBA" id="ARBA00011245"/>
    </source>
</evidence>
<evidence type="ECO:0000256" key="13">
    <source>
        <dbReference type="ARBA" id="ARBA00034050"/>
    </source>
</evidence>
<evidence type="ECO:0000256" key="16">
    <source>
        <dbReference type="SAM" id="SignalP"/>
    </source>
</evidence>
<protein>
    <recommendedName>
        <fullName evidence="5">pyranose dehydrogenase (acceptor)</fullName>
        <ecNumber evidence="5">1.1.99.29</ecNumber>
    </recommendedName>
</protein>
<keyword evidence="6" id="KW-0964">Secreted</keyword>
<evidence type="ECO:0000256" key="6">
    <source>
        <dbReference type="ARBA" id="ARBA00022525"/>
    </source>
</evidence>
<dbReference type="Pfam" id="PF00732">
    <property type="entry name" value="GMC_oxred_N"/>
    <property type="match status" value="1"/>
</dbReference>
<evidence type="ECO:0000256" key="15">
    <source>
        <dbReference type="PIRSR" id="PIRSR000137-2"/>
    </source>
</evidence>
<dbReference type="EC" id="1.1.99.29" evidence="5"/>
<dbReference type="EMBL" id="JANKHO010000565">
    <property type="protein sequence ID" value="KAJ3508403.1"/>
    <property type="molecule type" value="Genomic_DNA"/>
</dbReference>
<feature type="binding site" evidence="15">
    <location>
        <position position="268"/>
    </location>
    <ligand>
        <name>FAD</name>
        <dbReference type="ChEBI" id="CHEBI:57692"/>
    </ligand>
</feature>
<evidence type="ECO:0000256" key="3">
    <source>
        <dbReference type="ARBA" id="ARBA00010790"/>
    </source>
</evidence>
<evidence type="ECO:0000256" key="5">
    <source>
        <dbReference type="ARBA" id="ARBA00013177"/>
    </source>
</evidence>
<gene>
    <name evidence="18" type="ORF">NLJ89_g5775</name>
</gene>
<feature type="chain" id="PRO_5040855487" description="pyranose dehydrogenase (acceptor)" evidence="16">
    <location>
        <begin position="25"/>
        <end position="547"/>
    </location>
</feature>
<reference evidence="18" key="1">
    <citation type="submission" date="2022-07" db="EMBL/GenBank/DDBJ databases">
        <title>Genome Sequence of Agrocybe chaxingu.</title>
        <authorList>
            <person name="Buettner E."/>
        </authorList>
    </citation>
    <scope>NUCLEOTIDE SEQUENCE</scope>
    <source>
        <strain evidence="18">MP-N11</strain>
    </source>
</reference>
<comment type="caution">
    <text evidence="18">The sequence shown here is derived from an EMBL/GenBank/DDBJ whole genome shotgun (WGS) entry which is preliminary data.</text>
</comment>
<evidence type="ECO:0000256" key="2">
    <source>
        <dbReference type="ARBA" id="ARBA00004613"/>
    </source>
</evidence>
<dbReference type="GO" id="GO:0050660">
    <property type="term" value="F:flavin adenine dinucleotide binding"/>
    <property type="evidence" value="ECO:0007669"/>
    <property type="project" value="InterPro"/>
</dbReference>
<dbReference type="PANTHER" id="PTHR11552:SF147">
    <property type="entry name" value="CHOLINE DEHYDROGENASE, MITOCHONDRIAL"/>
    <property type="match status" value="1"/>
</dbReference>
<accession>A0A9W8K056</accession>
<dbReference type="PROSITE" id="PS00624">
    <property type="entry name" value="GMC_OXRED_2"/>
    <property type="match status" value="1"/>
</dbReference>
<evidence type="ECO:0000256" key="1">
    <source>
        <dbReference type="ARBA" id="ARBA00001974"/>
    </source>
</evidence>
<comment type="catalytic activity">
    <reaction evidence="13">
        <text>a pyranoside + acceptor = a pyranosid-3-ulose + reduced acceptor.</text>
        <dbReference type="EC" id="1.1.99.29"/>
    </reaction>
</comment>
<evidence type="ECO:0000256" key="12">
    <source>
        <dbReference type="ARBA" id="ARBA00034029"/>
    </source>
</evidence>
<dbReference type="Pfam" id="PF05199">
    <property type="entry name" value="GMC_oxred_C"/>
    <property type="match status" value="1"/>
</dbReference>
<feature type="signal peptide" evidence="16">
    <location>
        <begin position="1"/>
        <end position="24"/>
    </location>
</feature>
<dbReference type="InterPro" id="IPR007867">
    <property type="entry name" value="GMC_OxRtase_C"/>
</dbReference>
<evidence type="ECO:0000259" key="17">
    <source>
        <dbReference type="PROSITE" id="PS00624"/>
    </source>
</evidence>
<organism evidence="18 19">
    <name type="scientific">Agrocybe chaxingu</name>
    <dbReference type="NCBI Taxonomy" id="84603"/>
    <lineage>
        <taxon>Eukaryota</taxon>
        <taxon>Fungi</taxon>
        <taxon>Dikarya</taxon>
        <taxon>Basidiomycota</taxon>
        <taxon>Agaricomycotina</taxon>
        <taxon>Agaricomycetes</taxon>
        <taxon>Agaricomycetidae</taxon>
        <taxon>Agaricales</taxon>
        <taxon>Agaricineae</taxon>
        <taxon>Strophariaceae</taxon>
        <taxon>Agrocybe</taxon>
    </lineage>
</organism>
<dbReference type="InterPro" id="IPR012132">
    <property type="entry name" value="GMC_OxRdtase"/>
</dbReference>
<evidence type="ECO:0000256" key="11">
    <source>
        <dbReference type="ARBA" id="ARBA00034010"/>
    </source>
</evidence>
<dbReference type="GO" id="GO:0005576">
    <property type="term" value="C:extracellular region"/>
    <property type="evidence" value="ECO:0007669"/>
    <property type="project" value="UniProtKB-SubCell"/>
</dbReference>
<keyword evidence="16" id="KW-0732">Signal</keyword>
<keyword evidence="7" id="KW-0285">Flavoprotein</keyword>
<comment type="catalytic activity">
    <reaction evidence="12">
        <text>pyranose + acceptor = pyranos-3-ulose + reduced acceptor.</text>
        <dbReference type="EC" id="1.1.99.29"/>
    </reaction>
</comment>
<dbReference type="InterPro" id="IPR036188">
    <property type="entry name" value="FAD/NAD-bd_sf"/>
</dbReference>